<protein>
    <recommendedName>
        <fullName evidence="1">Retrotransposon gag domain-containing protein</fullName>
    </recommendedName>
</protein>
<gene>
    <name evidence="2" type="ORF">KY290_024774</name>
</gene>
<dbReference type="Proteomes" id="UP000826656">
    <property type="component" value="Unassembled WGS sequence"/>
</dbReference>
<feature type="domain" description="Retrotransposon gag" evidence="1">
    <location>
        <begin position="31"/>
        <end position="116"/>
    </location>
</feature>
<evidence type="ECO:0000259" key="1">
    <source>
        <dbReference type="Pfam" id="PF03732"/>
    </source>
</evidence>
<evidence type="ECO:0000313" key="2">
    <source>
        <dbReference type="EMBL" id="KAH0754504.1"/>
    </source>
</evidence>
<proteinExistence type="predicted"/>
<evidence type="ECO:0000313" key="3">
    <source>
        <dbReference type="Proteomes" id="UP000826656"/>
    </source>
</evidence>
<sequence length="344" mass="40618">MFDGTGNPRNHLRSYCDKLVGVGRNEVVRMKLFIRSLTGDALTWYIEQDPKIWRNWRNIAEDFMERFRLNIEIVLDRSYLEKLKKKTTETFREYAIRWRSEAARVQPLEDENEMKDIFIKAQVNMYYERMLLMIGAKFTDLVKTGDALEEGIKSERVTNFAALQETNKAIQFGKIGGIKKKKEEVTTIMNMQEQRPSQMHTYHSLPLHSPYNQMFSPISYPVYSTQPTYYQQPPTYKHSPHYQQPVCFQPPNNSATPQRPRQNFDKRKTYTPFAEPYAQLFERLKVAGLIQTISWRDIEPHPKWFDESKHCTYHLGATGHDTESCLTLKDKIEFLIKENVIQLK</sequence>
<comment type="caution">
    <text evidence="2">The sequence shown here is derived from an EMBL/GenBank/DDBJ whole genome shotgun (WGS) entry which is preliminary data.</text>
</comment>
<name>A0ABQ7URW5_SOLTU</name>
<accession>A0ABQ7URW5</accession>
<dbReference type="Pfam" id="PF03732">
    <property type="entry name" value="Retrotrans_gag"/>
    <property type="match status" value="1"/>
</dbReference>
<keyword evidence="3" id="KW-1185">Reference proteome</keyword>
<dbReference type="PANTHER" id="PTHR32108:SF9">
    <property type="entry name" value="REVERSE TRANSCRIPTASE RNASE H-LIKE DOMAIN-CONTAINING PROTEIN"/>
    <property type="match status" value="1"/>
</dbReference>
<organism evidence="2 3">
    <name type="scientific">Solanum tuberosum</name>
    <name type="common">Potato</name>
    <dbReference type="NCBI Taxonomy" id="4113"/>
    <lineage>
        <taxon>Eukaryota</taxon>
        <taxon>Viridiplantae</taxon>
        <taxon>Streptophyta</taxon>
        <taxon>Embryophyta</taxon>
        <taxon>Tracheophyta</taxon>
        <taxon>Spermatophyta</taxon>
        <taxon>Magnoliopsida</taxon>
        <taxon>eudicotyledons</taxon>
        <taxon>Gunneridae</taxon>
        <taxon>Pentapetalae</taxon>
        <taxon>asterids</taxon>
        <taxon>lamiids</taxon>
        <taxon>Solanales</taxon>
        <taxon>Solanaceae</taxon>
        <taxon>Solanoideae</taxon>
        <taxon>Solaneae</taxon>
        <taxon>Solanum</taxon>
    </lineage>
</organism>
<dbReference type="EMBL" id="JAIVGD010000018">
    <property type="protein sequence ID" value="KAH0754504.1"/>
    <property type="molecule type" value="Genomic_DNA"/>
</dbReference>
<reference evidence="2 3" key="1">
    <citation type="journal article" date="2021" name="bioRxiv">
        <title>Chromosome-scale and haplotype-resolved genome assembly of a tetraploid potato cultivar.</title>
        <authorList>
            <person name="Sun H."/>
            <person name="Jiao W.-B."/>
            <person name="Krause K."/>
            <person name="Campoy J.A."/>
            <person name="Goel M."/>
            <person name="Folz-Donahue K."/>
            <person name="Kukat C."/>
            <person name="Huettel B."/>
            <person name="Schneeberger K."/>
        </authorList>
    </citation>
    <scope>NUCLEOTIDE SEQUENCE [LARGE SCALE GENOMIC DNA]</scope>
    <source>
        <strain evidence="2">SolTubOtavaFocal</strain>
        <tissue evidence="2">Leaves</tissue>
    </source>
</reference>
<dbReference type="InterPro" id="IPR005162">
    <property type="entry name" value="Retrotrans_gag_dom"/>
</dbReference>
<dbReference type="PANTHER" id="PTHR32108">
    <property type="entry name" value="DNA-DIRECTED RNA POLYMERASE SUBUNIT ALPHA"/>
    <property type="match status" value="1"/>
</dbReference>